<evidence type="ECO:0000256" key="6">
    <source>
        <dbReference type="ARBA" id="ARBA00023040"/>
    </source>
</evidence>
<name>A0ABP1CPF0_9APHY</name>
<keyword evidence="9" id="KW-0807">Transducer</keyword>
<keyword evidence="6" id="KW-0297">G-protein coupled receptor</keyword>
<evidence type="ECO:0000256" key="10">
    <source>
        <dbReference type="SAM" id="Phobius"/>
    </source>
</evidence>
<feature type="transmembrane region" description="Helical" evidence="10">
    <location>
        <begin position="40"/>
        <end position="56"/>
    </location>
</feature>
<feature type="transmembrane region" description="Helical" evidence="10">
    <location>
        <begin position="76"/>
        <end position="95"/>
    </location>
</feature>
<dbReference type="Pfam" id="PF02076">
    <property type="entry name" value="STE3"/>
    <property type="match status" value="1"/>
</dbReference>
<evidence type="ECO:0000256" key="8">
    <source>
        <dbReference type="ARBA" id="ARBA00023170"/>
    </source>
</evidence>
<evidence type="ECO:0000256" key="7">
    <source>
        <dbReference type="ARBA" id="ARBA00023136"/>
    </source>
</evidence>
<keyword evidence="8" id="KW-0675">Receptor</keyword>
<dbReference type="InterPro" id="IPR001499">
    <property type="entry name" value="GPCR_STE3"/>
</dbReference>
<evidence type="ECO:0000313" key="11">
    <source>
        <dbReference type="EMBL" id="CAL1697566.1"/>
    </source>
</evidence>
<evidence type="ECO:0000256" key="3">
    <source>
        <dbReference type="ARBA" id="ARBA00022507"/>
    </source>
</evidence>
<reference evidence="12" key="1">
    <citation type="submission" date="2024-04" db="EMBL/GenBank/DDBJ databases">
        <authorList>
            <person name="Shaw F."/>
            <person name="Minotto A."/>
        </authorList>
    </citation>
    <scope>NUCLEOTIDE SEQUENCE [LARGE SCALE GENOMIC DNA]</scope>
</reference>
<feature type="transmembrane region" description="Helical" evidence="10">
    <location>
        <begin position="271"/>
        <end position="289"/>
    </location>
</feature>
<keyword evidence="12" id="KW-1185">Reference proteome</keyword>
<keyword evidence="3" id="KW-0589">Pheromone response</keyword>
<accession>A0ABP1CPF0</accession>
<comment type="subcellular location">
    <subcellularLocation>
        <location evidence="1">Membrane</location>
        <topology evidence="1">Multi-pass membrane protein</topology>
    </subcellularLocation>
</comment>
<dbReference type="PRINTS" id="PR00899">
    <property type="entry name" value="GPCRSTE3"/>
</dbReference>
<evidence type="ECO:0000313" key="12">
    <source>
        <dbReference type="Proteomes" id="UP001497453"/>
    </source>
</evidence>
<evidence type="ECO:0000256" key="9">
    <source>
        <dbReference type="ARBA" id="ARBA00023224"/>
    </source>
</evidence>
<comment type="similarity">
    <text evidence="2">Belongs to the G-protein coupled receptor 4 family.</text>
</comment>
<dbReference type="PANTHER" id="PTHR28097:SF1">
    <property type="entry name" value="PHEROMONE A FACTOR RECEPTOR"/>
    <property type="match status" value="1"/>
</dbReference>
<dbReference type="EMBL" id="OZ037953">
    <property type="protein sequence ID" value="CAL1697566.1"/>
    <property type="molecule type" value="Genomic_DNA"/>
</dbReference>
<evidence type="ECO:0000256" key="2">
    <source>
        <dbReference type="ARBA" id="ARBA00011085"/>
    </source>
</evidence>
<keyword evidence="5 10" id="KW-1133">Transmembrane helix</keyword>
<dbReference type="PANTHER" id="PTHR28097">
    <property type="entry name" value="PHEROMONE A FACTOR RECEPTOR"/>
    <property type="match status" value="1"/>
</dbReference>
<dbReference type="CDD" id="cd14966">
    <property type="entry name" value="7tmD_STE3"/>
    <property type="match status" value="1"/>
</dbReference>
<proteinExistence type="inferred from homology"/>
<evidence type="ECO:0000256" key="1">
    <source>
        <dbReference type="ARBA" id="ARBA00004141"/>
    </source>
</evidence>
<feature type="transmembrane region" description="Helical" evidence="10">
    <location>
        <begin position="12"/>
        <end position="33"/>
    </location>
</feature>
<keyword evidence="4 10" id="KW-0812">Transmembrane</keyword>
<evidence type="ECO:0008006" key="13">
    <source>
        <dbReference type="Google" id="ProtNLM"/>
    </source>
</evidence>
<protein>
    <recommendedName>
        <fullName evidence="13">Fungal pheromone STE3G-protein-coupled receptor</fullName>
    </recommendedName>
</protein>
<evidence type="ECO:0000256" key="5">
    <source>
        <dbReference type="ARBA" id="ARBA00022989"/>
    </source>
</evidence>
<sequence length="339" mass="38821">MSIPRSWDVHQGFLTGLSLLGFILVMIPLPWFVKARNIGCILYIFWVGLLCLFTFVNDVLWRDNARNLAPVWCDIWARLQPMGSIGILSAGLVIARRISNIATTTSLSVDSERREWCIDCLIGMSPPASQIISFYFVQGHRFNIYEGLGCYAAVPNSILFICLTSIWYIIIGLISAVYCARTLYAVFKRHQQIRDLFSPTSEVSLHQYYRLIAMATVEMCCTTPLSIFDLVEVSRGYYPWRGFEDLHSGFDRVDQWPYELWATNLSNIRSQWYQIGCAFIFFALFGFSAEACNRYRHAFGVVTKVIFPHKRHSRGHTKQPAVDSLVFEQCHTNMSASQV</sequence>
<feature type="transmembrane region" description="Helical" evidence="10">
    <location>
        <begin position="116"/>
        <end position="137"/>
    </location>
</feature>
<keyword evidence="7 10" id="KW-0472">Membrane</keyword>
<gene>
    <name evidence="11" type="ORF">GFSPODELE1_LOCUS1725</name>
</gene>
<evidence type="ECO:0000256" key="4">
    <source>
        <dbReference type="ARBA" id="ARBA00022692"/>
    </source>
</evidence>
<dbReference type="Proteomes" id="UP001497453">
    <property type="component" value="Chromosome 10"/>
</dbReference>
<feature type="transmembrane region" description="Helical" evidence="10">
    <location>
        <begin position="157"/>
        <end position="187"/>
    </location>
</feature>
<organism evidence="11 12">
    <name type="scientific">Somion occarium</name>
    <dbReference type="NCBI Taxonomy" id="3059160"/>
    <lineage>
        <taxon>Eukaryota</taxon>
        <taxon>Fungi</taxon>
        <taxon>Dikarya</taxon>
        <taxon>Basidiomycota</taxon>
        <taxon>Agaricomycotina</taxon>
        <taxon>Agaricomycetes</taxon>
        <taxon>Polyporales</taxon>
        <taxon>Cerrenaceae</taxon>
        <taxon>Somion</taxon>
    </lineage>
</organism>